<evidence type="ECO:0000256" key="1">
    <source>
        <dbReference type="SAM" id="Phobius"/>
    </source>
</evidence>
<evidence type="ECO:0000313" key="2">
    <source>
        <dbReference type="EMBL" id="XBQ23716.1"/>
    </source>
</evidence>
<keyword evidence="1" id="KW-0472">Membrane</keyword>
<keyword evidence="1" id="KW-0812">Transmembrane</keyword>
<dbReference type="AlphaFoldDB" id="A0AAU7MZR2"/>
<protein>
    <recommendedName>
        <fullName evidence="3">Peptidase S41</fullName>
    </recommendedName>
</protein>
<name>A0AAU7MZR2_9FLAO</name>
<dbReference type="RefSeq" id="WP_349352184.1">
    <property type="nucleotide sequence ID" value="NZ_CP157804.1"/>
</dbReference>
<keyword evidence="1" id="KW-1133">Transmembrane helix</keyword>
<proteinExistence type="predicted"/>
<dbReference type="KEGG" id="fld:ABNE31_02085"/>
<dbReference type="EMBL" id="CP157804">
    <property type="protein sequence ID" value="XBQ23716.1"/>
    <property type="molecule type" value="Genomic_DNA"/>
</dbReference>
<gene>
    <name evidence="2" type="ORF">ABNE31_02085</name>
</gene>
<sequence>MLKSVLHAIISLVLISALTVSPLIPFLDKELGKTMVIGAAEEENNGNNGETNKKFDEIDAYIKYYLELANNPVFQQQNQDDIGYLLPISDYIVEILDPPPRKLT</sequence>
<accession>A0AAU7MZR2</accession>
<reference evidence="2" key="1">
    <citation type="submission" date="2024-05" db="EMBL/GenBank/DDBJ databases">
        <title>Draft Genome Sequences of Flagellimonas sp. MMG031 and Marinobacter sp. MMG032 Isolated from the dinoflagellate Symbiodinium pilosum.</title>
        <authorList>
            <person name="Shikuma N.J."/>
            <person name="Farrell M.V."/>
        </authorList>
    </citation>
    <scope>NUCLEOTIDE SEQUENCE</scope>
    <source>
        <strain evidence="2">MMG031</strain>
    </source>
</reference>
<organism evidence="2">
    <name type="scientific">Flagellimonas sp. MMG031</name>
    <dbReference type="NCBI Taxonomy" id="3158549"/>
    <lineage>
        <taxon>Bacteria</taxon>
        <taxon>Pseudomonadati</taxon>
        <taxon>Bacteroidota</taxon>
        <taxon>Flavobacteriia</taxon>
        <taxon>Flavobacteriales</taxon>
        <taxon>Flavobacteriaceae</taxon>
        <taxon>Flagellimonas</taxon>
    </lineage>
</organism>
<evidence type="ECO:0008006" key="3">
    <source>
        <dbReference type="Google" id="ProtNLM"/>
    </source>
</evidence>
<feature type="transmembrane region" description="Helical" evidence="1">
    <location>
        <begin position="6"/>
        <end position="27"/>
    </location>
</feature>